<comment type="caution">
    <text evidence="2">The sequence shown here is derived from an EMBL/GenBank/DDBJ whole genome shotgun (WGS) entry which is preliminary data.</text>
</comment>
<reference evidence="2" key="1">
    <citation type="submission" date="2022-03" db="EMBL/GenBank/DDBJ databases">
        <title>Genomic analyses of argali, domestic sheep and their hybrids provide insights into chromosomal evolution, heterosis and genetic basis of agronomic traits.</title>
        <authorList>
            <person name="Li M."/>
        </authorList>
    </citation>
    <scope>NUCLEOTIDE SEQUENCE</scope>
    <source>
        <strain evidence="2">CAU-MHL-2022a</strain>
        <tissue evidence="2">Skin</tissue>
    </source>
</reference>
<evidence type="ECO:0000313" key="2">
    <source>
        <dbReference type="EMBL" id="KAI4540573.1"/>
    </source>
</evidence>
<gene>
    <name evidence="2" type="ORF">MG293_009614</name>
</gene>
<protein>
    <submittedName>
        <fullName evidence="2">Uncharacterized protein</fullName>
    </submittedName>
</protein>
<feature type="transmembrane region" description="Helical" evidence="1">
    <location>
        <begin position="63"/>
        <end position="81"/>
    </location>
</feature>
<dbReference type="EMBL" id="JAKZEL010000009">
    <property type="protein sequence ID" value="KAI4540573.1"/>
    <property type="molecule type" value="Genomic_DNA"/>
</dbReference>
<keyword evidence="3" id="KW-1185">Reference proteome</keyword>
<keyword evidence="1" id="KW-0812">Transmembrane</keyword>
<proteinExistence type="predicted"/>
<keyword evidence="1" id="KW-0472">Membrane</keyword>
<keyword evidence="1" id="KW-1133">Transmembrane helix</keyword>
<accession>A0AAD4U533</accession>
<dbReference type="Proteomes" id="UP001214576">
    <property type="component" value="Unassembled WGS sequence"/>
</dbReference>
<evidence type="ECO:0000313" key="3">
    <source>
        <dbReference type="Proteomes" id="UP001214576"/>
    </source>
</evidence>
<dbReference type="AlphaFoldDB" id="A0AAD4U533"/>
<evidence type="ECO:0000256" key="1">
    <source>
        <dbReference type="SAM" id="Phobius"/>
    </source>
</evidence>
<organism evidence="2 3">
    <name type="scientific">Ovis ammon polii</name>
    <dbReference type="NCBI Taxonomy" id="230172"/>
    <lineage>
        <taxon>Eukaryota</taxon>
        <taxon>Metazoa</taxon>
        <taxon>Chordata</taxon>
        <taxon>Craniata</taxon>
        <taxon>Vertebrata</taxon>
        <taxon>Euteleostomi</taxon>
        <taxon>Mammalia</taxon>
        <taxon>Eutheria</taxon>
        <taxon>Laurasiatheria</taxon>
        <taxon>Artiodactyla</taxon>
        <taxon>Ruminantia</taxon>
        <taxon>Pecora</taxon>
        <taxon>Bovidae</taxon>
        <taxon>Caprinae</taxon>
        <taxon>Ovis</taxon>
    </lineage>
</organism>
<name>A0AAD4U533_OVIAM</name>
<sequence>MLVCSYLDLDEIASYWYQRFAVNPRSISHCGRHISDGKIILVLDTISKDLAVGEYSTIYNFEFHFPLFFISGLILTFLCTMKIPGFHYTFIDVFHYCQRFCSSEGPVAEMFPLPPSSGPEQELSIYTTTPPGDDEMVPSLPLPLQQDRQQMISENKIAVGNYLGMLQLSHMDAA</sequence>